<dbReference type="Proteomes" id="UP001152795">
    <property type="component" value="Unassembled WGS sequence"/>
</dbReference>
<organism evidence="1 2">
    <name type="scientific">Paramuricea clavata</name>
    <name type="common">Red gorgonian</name>
    <name type="synonym">Violescent sea-whip</name>
    <dbReference type="NCBI Taxonomy" id="317549"/>
    <lineage>
        <taxon>Eukaryota</taxon>
        <taxon>Metazoa</taxon>
        <taxon>Cnidaria</taxon>
        <taxon>Anthozoa</taxon>
        <taxon>Octocorallia</taxon>
        <taxon>Malacalcyonacea</taxon>
        <taxon>Plexauridae</taxon>
        <taxon>Paramuricea</taxon>
    </lineage>
</organism>
<evidence type="ECO:0000313" key="1">
    <source>
        <dbReference type="EMBL" id="CAB4037210.1"/>
    </source>
</evidence>
<proteinExistence type="predicted"/>
<protein>
    <submittedName>
        <fullName evidence="1">Uncharacterized protein</fullName>
    </submittedName>
</protein>
<accession>A0A6S7K5V9</accession>
<gene>
    <name evidence="1" type="ORF">PACLA_8A072875</name>
</gene>
<evidence type="ECO:0000313" key="2">
    <source>
        <dbReference type="Proteomes" id="UP001152795"/>
    </source>
</evidence>
<keyword evidence="2" id="KW-1185">Reference proteome</keyword>
<name>A0A6S7K5V9_PARCT</name>
<reference evidence="1" key="1">
    <citation type="submission" date="2020-04" db="EMBL/GenBank/DDBJ databases">
        <authorList>
            <person name="Alioto T."/>
            <person name="Alioto T."/>
            <person name="Gomez Garrido J."/>
        </authorList>
    </citation>
    <scope>NUCLEOTIDE SEQUENCE</scope>
    <source>
        <strain evidence="1">A484AB</strain>
    </source>
</reference>
<dbReference type="AlphaFoldDB" id="A0A6S7K5V9"/>
<comment type="caution">
    <text evidence="1">The sequence shown here is derived from an EMBL/GenBank/DDBJ whole genome shotgun (WGS) entry which is preliminary data.</text>
</comment>
<sequence>MQVIRMNCIRVTEVCSSDQRYLVTKVTEEDCMRYFGCLPEGQFPNKFRIQACGNEQATAGATAVPGPVFEIVPQQEQTGRSSESLRQSSFIIAATLAFAYTQL</sequence>
<dbReference type="EMBL" id="CACRXK020022840">
    <property type="protein sequence ID" value="CAB4037210.1"/>
    <property type="molecule type" value="Genomic_DNA"/>
</dbReference>